<dbReference type="OrthoDB" id="3240505at2"/>
<dbReference type="PATRIC" id="fig|702459.3.peg.1220"/>
<name>A0A0H3EDA5_BIFBP</name>
<feature type="domain" description="Zinc-ribbon" evidence="4">
    <location>
        <begin position="3"/>
        <end position="24"/>
    </location>
</feature>
<keyword evidence="2" id="KW-0812">Transmembrane</keyword>
<dbReference type="RefSeq" id="WP_013390034.1">
    <property type="nucleotide sequence ID" value="NC_014638.1"/>
</dbReference>
<evidence type="ECO:0000256" key="2">
    <source>
        <dbReference type="SAM" id="Phobius"/>
    </source>
</evidence>
<keyword evidence="2" id="KW-0472">Membrane</keyword>
<dbReference type="eggNOG" id="COG2815">
    <property type="taxonomic scope" value="Bacteria"/>
</dbReference>
<evidence type="ECO:0000259" key="4">
    <source>
        <dbReference type="Pfam" id="PF13240"/>
    </source>
</evidence>
<feature type="compositionally biased region" description="Polar residues" evidence="1">
    <location>
        <begin position="89"/>
        <end position="105"/>
    </location>
</feature>
<dbReference type="Gene3D" id="3.30.10.20">
    <property type="match status" value="1"/>
</dbReference>
<evidence type="ECO:0000256" key="1">
    <source>
        <dbReference type="SAM" id="MobiDB-lite"/>
    </source>
</evidence>
<feature type="region of interest" description="Disordered" evidence="1">
    <location>
        <begin position="75"/>
        <end position="109"/>
    </location>
</feature>
<organism evidence="5 6">
    <name type="scientific">Bifidobacterium bifidum (strain PRL2010)</name>
    <dbReference type="NCBI Taxonomy" id="702459"/>
    <lineage>
        <taxon>Bacteria</taxon>
        <taxon>Bacillati</taxon>
        <taxon>Actinomycetota</taxon>
        <taxon>Actinomycetes</taxon>
        <taxon>Bifidobacteriales</taxon>
        <taxon>Bifidobacteriaceae</taxon>
        <taxon>Bifidobacterium</taxon>
    </lineage>
</organism>
<dbReference type="AlphaFoldDB" id="A0A0H3EDA5"/>
<evidence type="ECO:0000259" key="3">
    <source>
        <dbReference type="Pfam" id="PF03793"/>
    </source>
</evidence>
<evidence type="ECO:0000313" key="6">
    <source>
        <dbReference type="Proteomes" id="UP000002312"/>
    </source>
</evidence>
<dbReference type="Pfam" id="PF13240">
    <property type="entry name" value="Zn_Ribbon_1"/>
    <property type="match status" value="1"/>
</dbReference>
<gene>
    <name evidence="5" type="ordered locus">BBPR_1180</name>
</gene>
<feature type="compositionally biased region" description="Acidic residues" evidence="1">
    <location>
        <begin position="612"/>
        <end position="621"/>
    </location>
</feature>
<feature type="compositionally biased region" description="Low complexity" evidence="1">
    <location>
        <begin position="622"/>
        <end position="631"/>
    </location>
</feature>
<evidence type="ECO:0000313" key="5">
    <source>
        <dbReference type="EMBL" id="ADP36239.1"/>
    </source>
</evidence>
<protein>
    <recommendedName>
        <fullName evidence="7">PASTA domain-containing protein</fullName>
    </recommendedName>
</protein>
<sequence length="765" mass="80711">MEYCPHCGAPYDEGSRFCFQCGAPRQSAAGAPGAPAIPTAPIPVSGYGNMAAQPPVPSPPRASETASDDGFAAFAANAGDAGTPPTVPAGNSATPPANPTGSAAAQPSAKRPRMKLIAAIIAVLVVLAGTGFGLAARKLEWIGPRTVPTIRYRTAAEVSRELETKGFLVKKKQMFNALGKGKCLGLVGVKAGDRLPKGTTVTVIESMGPGVPEGTVGSEPSKAETALLKMGVKVVEHEVVSEHPGKVAVTMPADGEPVRDTDDGIHIGVGITGDGIPVEIAGMDKDEAKTKLQQQGFDVTLKPRFSSRKNLGKIVRADPGIGVRTSETNVTLYYGVDASKRYDVVGTSIPDRGSDKIMTNTVALAGKYCTDGGSCLTLEPGQTDPNPSGLVLDGKGSSDFFDQLTLCTYSQDISGCNPSSGGYYNAMKDFLIQGDTGAMELYAGFGLPVCGTTSYVGDGPTYCDGTSEKQVEDGSDGTAEQAMSEKYLKYVARDFFVVMPVGANLDQLESNGYFDGSTTYKPYADRPYLIRRDNSAYPEIKATNDAFHRKPNPYAPGTNMQPFKKAPNAHNVYYLVEQPVDFSQFKEATVSGGRQGDGSDSSPDDGISSDGNGDDTTESDDSSQSQSSQSGARTYTNARFSYRVDVPAGYKWQQESDNGDGRKFDATSGSTQISVWGSNNALSHSPQEELDWLKENLGGNANISLAQVAGQSVYLSYEQNGTITYIREVVTGGKIAAIEITYPTSERSSGDKLAETVPLTLKFVG</sequence>
<feature type="domain" description="PASTA" evidence="3">
    <location>
        <begin position="280"/>
        <end position="334"/>
    </location>
</feature>
<evidence type="ECO:0008006" key="7">
    <source>
        <dbReference type="Google" id="ProtNLM"/>
    </source>
</evidence>
<dbReference type="KEGG" id="bbp:BBPR_1180"/>
<reference evidence="5 6" key="1">
    <citation type="journal article" date="2010" name="Proc. Natl. Acad. Sci. U.S.A.">
        <title>Genome analysis of Bifidobacterium bifidum PRL2010 reveals metabolic pathways for host-derived glycan foraging.</title>
        <authorList>
            <person name="Turroni F."/>
            <person name="Bottacini F."/>
            <person name="Foroni E."/>
            <person name="Mulder I."/>
            <person name="Kim J.H."/>
            <person name="Zomer A."/>
            <person name="Sanchez B."/>
            <person name="Bidossi A."/>
            <person name="Ferrarini A."/>
            <person name="Giubellini V."/>
            <person name="Delledonne M."/>
            <person name="Henrissat B."/>
            <person name="Coutinho P."/>
            <person name="Oggioni M."/>
            <person name="Fitzgerald G.F."/>
            <person name="Mills D."/>
            <person name="Margolles A."/>
            <person name="Kelly D."/>
            <person name="van Sinderen D."/>
            <person name="Ventura M."/>
        </authorList>
    </citation>
    <scope>NUCLEOTIDE SEQUENCE [LARGE SCALE GENOMIC DNA]</scope>
    <source>
        <strain evidence="5 6">PRL2010</strain>
    </source>
</reference>
<dbReference type="InterPro" id="IPR005543">
    <property type="entry name" value="PASTA_dom"/>
</dbReference>
<keyword evidence="2" id="KW-1133">Transmembrane helix</keyword>
<accession>A0A0H3EDA5</accession>
<dbReference type="InterPro" id="IPR026870">
    <property type="entry name" value="Zinc_ribbon_dom"/>
</dbReference>
<dbReference type="CDD" id="cd06577">
    <property type="entry name" value="PASTA_pknB"/>
    <property type="match status" value="1"/>
</dbReference>
<dbReference type="Pfam" id="PF03793">
    <property type="entry name" value="PASTA"/>
    <property type="match status" value="1"/>
</dbReference>
<feature type="compositionally biased region" description="Low complexity" evidence="1">
    <location>
        <begin position="598"/>
        <end position="611"/>
    </location>
</feature>
<proteinExistence type="predicted"/>
<feature type="region of interest" description="Disordered" evidence="1">
    <location>
        <begin position="588"/>
        <end position="636"/>
    </location>
</feature>
<dbReference type="HOGENOM" id="CLU_364753_0_0_11"/>
<dbReference type="Proteomes" id="UP000002312">
    <property type="component" value="Chromosome"/>
</dbReference>
<feature type="transmembrane region" description="Helical" evidence="2">
    <location>
        <begin position="116"/>
        <end position="136"/>
    </location>
</feature>
<dbReference type="EMBL" id="CP001840">
    <property type="protein sequence ID" value="ADP36239.1"/>
    <property type="molecule type" value="Genomic_DNA"/>
</dbReference>